<evidence type="ECO:0000313" key="3">
    <source>
        <dbReference type="EMBL" id="PZG49866.1"/>
    </source>
</evidence>
<gene>
    <name evidence="3" type="ORF">C1I98_11160</name>
</gene>
<dbReference type="EMBL" id="POUA01000064">
    <property type="protein sequence ID" value="PZG49866.1"/>
    <property type="molecule type" value="Genomic_DNA"/>
</dbReference>
<dbReference type="Proteomes" id="UP000248544">
    <property type="component" value="Unassembled WGS sequence"/>
</dbReference>
<dbReference type="SMART" id="SM00530">
    <property type="entry name" value="HTH_XRE"/>
    <property type="match status" value="1"/>
</dbReference>
<dbReference type="SUPFAM" id="SSF47413">
    <property type="entry name" value="lambda repressor-like DNA-binding domains"/>
    <property type="match status" value="1"/>
</dbReference>
<comment type="caution">
    <text evidence="3">The sequence shown here is derived from an EMBL/GenBank/DDBJ whole genome shotgun (WGS) entry which is preliminary data.</text>
</comment>
<protein>
    <recommendedName>
        <fullName evidence="2">HTH cro/C1-type domain-containing protein</fullName>
    </recommendedName>
</protein>
<dbReference type="CDD" id="cd00093">
    <property type="entry name" value="HTH_XRE"/>
    <property type="match status" value="1"/>
</dbReference>
<feature type="region of interest" description="Disordered" evidence="1">
    <location>
        <begin position="1"/>
        <end position="22"/>
    </location>
</feature>
<evidence type="ECO:0000256" key="1">
    <source>
        <dbReference type="SAM" id="MobiDB-lite"/>
    </source>
</evidence>
<feature type="domain" description="HTH cro/C1-type" evidence="2">
    <location>
        <begin position="47"/>
        <end position="101"/>
    </location>
</feature>
<evidence type="ECO:0000259" key="2">
    <source>
        <dbReference type="PROSITE" id="PS50943"/>
    </source>
</evidence>
<proteinExistence type="predicted"/>
<dbReference type="InterPro" id="IPR001387">
    <property type="entry name" value="Cro/C1-type_HTH"/>
</dbReference>
<evidence type="ECO:0000313" key="4">
    <source>
        <dbReference type="Proteomes" id="UP000248544"/>
    </source>
</evidence>
<accession>A0A2W2GK09</accession>
<dbReference type="Pfam" id="PF01381">
    <property type="entry name" value="HTH_3"/>
    <property type="match status" value="1"/>
</dbReference>
<dbReference type="InterPro" id="IPR010982">
    <property type="entry name" value="Lambda_DNA-bd_dom_sf"/>
</dbReference>
<dbReference type="GO" id="GO:0003677">
    <property type="term" value="F:DNA binding"/>
    <property type="evidence" value="ECO:0007669"/>
    <property type="project" value="InterPro"/>
</dbReference>
<dbReference type="Gene3D" id="1.10.260.40">
    <property type="entry name" value="lambda repressor-like DNA-binding domains"/>
    <property type="match status" value="1"/>
</dbReference>
<dbReference type="PROSITE" id="PS50943">
    <property type="entry name" value="HTH_CROC1"/>
    <property type="match status" value="1"/>
</dbReference>
<sequence>MPPSAYRRAEAPPPCTSTRTTRGRCARPFSRLRGWTVQSPDPLIAWLAEVRRSEQISQLTLANEVGVGQSAISAIESGARRPTLERTRAIAEALGYRLTLAPMAGEET</sequence>
<dbReference type="AlphaFoldDB" id="A0A2W2GK09"/>
<keyword evidence="4" id="KW-1185">Reference proteome</keyword>
<reference evidence="3 4" key="1">
    <citation type="submission" date="2018-01" db="EMBL/GenBank/DDBJ databases">
        <title>Draft genome sequence of Sphaerisporangium sp. 7K107.</title>
        <authorList>
            <person name="Sahin N."/>
            <person name="Saygin H."/>
            <person name="Ay H."/>
        </authorList>
    </citation>
    <scope>NUCLEOTIDE SEQUENCE [LARGE SCALE GENOMIC DNA]</scope>
    <source>
        <strain evidence="3 4">7K107</strain>
    </source>
</reference>
<name>A0A2W2GK09_9ACTN</name>
<organism evidence="3 4">
    <name type="scientific">Spongiactinospora gelatinilytica</name>
    <dbReference type="NCBI Taxonomy" id="2666298"/>
    <lineage>
        <taxon>Bacteria</taxon>
        <taxon>Bacillati</taxon>
        <taxon>Actinomycetota</taxon>
        <taxon>Actinomycetes</taxon>
        <taxon>Streptosporangiales</taxon>
        <taxon>Streptosporangiaceae</taxon>
        <taxon>Spongiactinospora</taxon>
    </lineage>
</organism>